<evidence type="ECO:0000256" key="3">
    <source>
        <dbReference type="ARBA" id="ARBA00022840"/>
    </source>
</evidence>
<dbReference type="PANTHER" id="PTHR42781:SF4">
    <property type="entry name" value="SPERMIDINE_PUTRESCINE IMPORT ATP-BINDING PROTEIN POTA"/>
    <property type="match status" value="1"/>
</dbReference>
<dbReference type="SMART" id="SM00382">
    <property type="entry name" value="AAA"/>
    <property type="match status" value="1"/>
</dbReference>
<evidence type="ECO:0000313" key="5">
    <source>
        <dbReference type="EMBL" id="RDY23122.1"/>
    </source>
</evidence>
<evidence type="ECO:0000256" key="1">
    <source>
        <dbReference type="ARBA" id="ARBA00022448"/>
    </source>
</evidence>
<evidence type="ECO:0000313" key="6">
    <source>
        <dbReference type="Proteomes" id="UP000243494"/>
    </source>
</evidence>
<dbReference type="InterPro" id="IPR003593">
    <property type="entry name" value="AAA+_ATPase"/>
</dbReference>
<dbReference type="PANTHER" id="PTHR42781">
    <property type="entry name" value="SPERMIDINE/PUTRESCINE IMPORT ATP-BINDING PROTEIN POTA"/>
    <property type="match status" value="1"/>
</dbReference>
<keyword evidence="6" id="KW-1185">Reference proteome</keyword>
<dbReference type="AlphaFoldDB" id="A0A371IRM1"/>
<proteinExistence type="predicted"/>
<dbReference type="InterPro" id="IPR050093">
    <property type="entry name" value="ABC_SmlMolc_Importer"/>
</dbReference>
<keyword evidence="1" id="KW-0813">Transport</keyword>
<name>A0A371IRM1_9FIRM</name>
<comment type="caution">
    <text evidence="5">The sequence shown here is derived from an EMBL/GenBank/DDBJ whole genome shotgun (WGS) entry which is preliminary data.</text>
</comment>
<reference evidence="5 6" key="1">
    <citation type="journal article" date="2017" name="Genome Announc.">
        <title>Draft Genome Sequence of Romboutsia maritimum sp. nov. Strain CCRI-22766(T), Isolated from Coastal Estuarine Mud.</title>
        <authorList>
            <person name="Maheux A.F."/>
            <person name="Boudreau D.K."/>
            <person name="Berube E."/>
            <person name="Boissinot M."/>
            <person name="Raymond F."/>
            <person name="Brodeur S."/>
            <person name="Corbeil J."/>
            <person name="Brightwell G."/>
            <person name="Broda D."/>
            <person name="Omar R.F."/>
            <person name="Bergeron M.G."/>
        </authorList>
    </citation>
    <scope>NUCLEOTIDE SEQUENCE [LARGE SCALE GENOMIC DNA]</scope>
    <source>
        <strain evidence="5 6">CCRI-22766</strain>
    </source>
</reference>
<dbReference type="PROSITE" id="PS50893">
    <property type="entry name" value="ABC_TRANSPORTER_2"/>
    <property type="match status" value="1"/>
</dbReference>
<evidence type="ECO:0000259" key="4">
    <source>
        <dbReference type="PROSITE" id="PS50893"/>
    </source>
</evidence>
<dbReference type="EMBL" id="NOJZ02000018">
    <property type="protein sequence ID" value="RDY23122.1"/>
    <property type="molecule type" value="Genomic_DNA"/>
</dbReference>
<dbReference type="RefSeq" id="WP_095406775.1">
    <property type="nucleotide sequence ID" value="NZ_NOJZ02000018.1"/>
</dbReference>
<evidence type="ECO:0000256" key="2">
    <source>
        <dbReference type="ARBA" id="ARBA00022741"/>
    </source>
</evidence>
<accession>A0A371IRM1</accession>
<dbReference type="Pfam" id="PF00005">
    <property type="entry name" value="ABC_tran"/>
    <property type="match status" value="1"/>
</dbReference>
<dbReference type="GO" id="GO:0005524">
    <property type="term" value="F:ATP binding"/>
    <property type="evidence" value="ECO:0007669"/>
    <property type="project" value="UniProtKB-KW"/>
</dbReference>
<organism evidence="5 6">
    <name type="scientific">Romboutsia maritimum</name>
    <dbReference type="NCBI Taxonomy" id="2020948"/>
    <lineage>
        <taxon>Bacteria</taxon>
        <taxon>Bacillati</taxon>
        <taxon>Bacillota</taxon>
        <taxon>Clostridia</taxon>
        <taxon>Peptostreptococcales</taxon>
        <taxon>Peptostreptococcaceae</taxon>
        <taxon>Romboutsia</taxon>
    </lineage>
</organism>
<gene>
    <name evidence="5" type="ORF">CHF27_009775</name>
</gene>
<protein>
    <submittedName>
        <fullName evidence="5">ATP-binding cassette domain-containing protein</fullName>
    </submittedName>
</protein>
<dbReference type="Gene3D" id="3.40.50.300">
    <property type="entry name" value="P-loop containing nucleotide triphosphate hydrolases"/>
    <property type="match status" value="1"/>
</dbReference>
<dbReference type="SUPFAM" id="SSF52540">
    <property type="entry name" value="P-loop containing nucleoside triphosphate hydrolases"/>
    <property type="match status" value="1"/>
</dbReference>
<sequence>MKKLIEVENFYMNLGSFSLKNINLDIYENEIVAILGKTGSGKTVLLESIAGFYKNCCGSIKIDSKKVSDTPIENRNIGFVYQDFGLFPHMSVFDNISYGLKMQKKDKMFIRETVKKISETLSISNILHQYPGTLSGGEKQRTALARALVLKPKILLMDEPFSALDPITKEKMYVQIKEINKIFRCTILFVTHDFNEAQIMANRIGIMINGELRRIRKSINLFEKYKDDEINKFLGIREELYSD</sequence>
<dbReference type="OrthoDB" id="9802264at2"/>
<dbReference type="InterPro" id="IPR027417">
    <property type="entry name" value="P-loop_NTPase"/>
</dbReference>
<dbReference type="Proteomes" id="UP000243494">
    <property type="component" value="Unassembled WGS sequence"/>
</dbReference>
<keyword evidence="3 5" id="KW-0067">ATP-binding</keyword>
<feature type="domain" description="ABC transporter" evidence="4">
    <location>
        <begin position="2"/>
        <end position="234"/>
    </location>
</feature>
<dbReference type="InterPro" id="IPR003439">
    <property type="entry name" value="ABC_transporter-like_ATP-bd"/>
</dbReference>
<keyword evidence="2" id="KW-0547">Nucleotide-binding</keyword>
<dbReference type="GO" id="GO:0016887">
    <property type="term" value="F:ATP hydrolysis activity"/>
    <property type="evidence" value="ECO:0007669"/>
    <property type="project" value="InterPro"/>
</dbReference>